<comment type="caution">
    <text evidence="3">The sequence shown here is derived from an EMBL/GenBank/DDBJ whole genome shotgun (WGS) entry which is preliminary data.</text>
</comment>
<feature type="compositionally biased region" description="Low complexity" evidence="1">
    <location>
        <begin position="79"/>
        <end position="89"/>
    </location>
</feature>
<evidence type="ECO:0000256" key="1">
    <source>
        <dbReference type="SAM" id="MobiDB-lite"/>
    </source>
</evidence>
<accession>A0A8J6HEG6</accession>
<keyword evidence="4" id="KW-1185">Reference proteome</keyword>
<protein>
    <recommendedName>
        <fullName evidence="2">CHK kinase-like domain-containing protein</fullName>
    </recommendedName>
</protein>
<sequence length="518" mass="57779">MQHGRKRVCRHFRPIKIPPRKLPRRSIASPPRVCFPRTNPSAIPDTTTTPFCRAAQPPFSRTRSGEVSRAPTAAPWTQSSEAAAASAMSESEEETSSAADWPVTEEWLQAVLRHHHRDLDERAAIAVIDFTVKPGCDAGESVLSDILAVAVKYCVKDDADAHTLSFIIKLLPQDPFSRFFVTEAQFDLREIKFYTQNSTGLRISADGINVLLQVVPDLEAFKSQNLPPETEIRLPIPKCYYAHYSAGSGDPEPSPPESVLVLENIKPAGYSGADFSRGLTLRQTTAAVDAIAHIHGLSLAIKIKEGRPLAERYPFLFQTTRASDSYQQLVERGLPQLSQFLERRPGLESVLASLNELRPHTKDIIENLLSPEEPMALITHTDFWCNNLMFREDDASCTCAILDWQMVTYSRATNDLALLLISSVPAELRRIHTGKLLDGYWTNLTDTCRRLNLDVEEELGYDRARLAEDYKRSQLLALLLCIGSVDLALGNAQMEERLLALLQDLHDDGLLNANVAKK</sequence>
<dbReference type="PANTHER" id="PTHR11012:SF58">
    <property type="entry name" value="CHK KINASE-LIKE DOMAIN-CONTAINING PROTEIN"/>
    <property type="match status" value="1"/>
</dbReference>
<reference evidence="3" key="1">
    <citation type="journal article" date="2020" name="J Insects Food Feed">
        <title>The yellow mealworm (Tenebrio molitor) genome: a resource for the emerging insects as food and feed industry.</title>
        <authorList>
            <person name="Eriksson T."/>
            <person name="Andere A."/>
            <person name="Kelstrup H."/>
            <person name="Emery V."/>
            <person name="Picard C."/>
        </authorList>
    </citation>
    <scope>NUCLEOTIDE SEQUENCE</scope>
    <source>
        <strain evidence="3">Stoneville</strain>
        <tissue evidence="3">Whole head</tissue>
    </source>
</reference>
<feature type="compositionally biased region" description="Polar residues" evidence="1">
    <location>
        <begin position="38"/>
        <end position="50"/>
    </location>
</feature>
<dbReference type="PANTHER" id="PTHR11012">
    <property type="entry name" value="PROTEIN KINASE-LIKE DOMAIN-CONTAINING"/>
    <property type="match status" value="1"/>
</dbReference>
<reference evidence="3" key="2">
    <citation type="submission" date="2021-08" db="EMBL/GenBank/DDBJ databases">
        <authorList>
            <person name="Eriksson T."/>
        </authorList>
    </citation>
    <scope>NUCLEOTIDE SEQUENCE</scope>
    <source>
        <strain evidence="3">Stoneville</strain>
        <tissue evidence="3">Whole head</tissue>
    </source>
</reference>
<gene>
    <name evidence="3" type="ORF">GEV33_009733</name>
</gene>
<feature type="region of interest" description="Disordered" evidence="1">
    <location>
        <begin position="21"/>
        <end position="99"/>
    </location>
</feature>
<proteinExistence type="predicted"/>
<organism evidence="3 4">
    <name type="scientific">Tenebrio molitor</name>
    <name type="common">Yellow mealworm beetle</name>
    <dbReference type="NCBI Taxonomy" id="7067"/>
    <lineage>
        <taxon>Eukaryota</taxon>
        <taxon>Metazoa</taxon>
        <taxon>Ecdysozoa</taxon>
        <taxon>Arthropoda</taxon>
        <taxon>Hexapoda</taxon>
        <taxon>Insecta</taxon>
        <taxon>Pterygota</taxon>
        <taxon>Neoptera</taxon>
        <taxon>Endopterygota</taxon>
        <taxon>Coleoptera</taxon>
        <taxon>Polyphaga</taxon>
        <taxon>Cucujiformia</taxon>
        <taxon>Tenebrionidae</taxon>
        <taxon>Tenebrio</taxon>
    </lineage>
</organism>
<dbReference type="InterPro" id="IPR004119">
    <property type="entry name" value="EcKL"/>
</dbReference>
<dbReference type="InterPro" id="IPR015897">
    <property type="entry name" value="CHK_kinase-like"/>
</dbReference>
<dbReference type="AlphaFoldDB" id="A0A8J6HEG6"/>
<dbReference type="EMBL" id="JABDTM020025620">
    <property type="protein sequence ID" value="KAH0813061.1"/>
    <property type="molecule type" value="Genomic_DNA"/>
</dbReference>
<dbReference type="Pfam" id="PF02958">
    <property type="entry name" value="EcKL"/>
    <property type="match status" value="1"/>
</dbReference>
<dbReference type="SMART" id="SM00587">
    <property type="entry name" value="CHK"/>
    <property type="match status" value="1"/>
</dbReference>
<dbReference type="Gene3D" id="3.90.1200.10">
    <property type="match status" value="1"/>
</dbReference>
<evidence type="ECO:0000313" key="4">
    <source>
        <dbReference type="Proteomes" id="UP000719412"/>
    </source>
</evidence>
<dbReference type="Proteomes" id="UP000719412">
    <property type="component" value="Unassembled WGS sequence"/>
</dbReference>
<dbReference type="SUPFAM" id="SSF56112">
    <property type="entry name" value="Protein kinase-like (PK-like)"/>
    <property type="match status" value="1"/>
</dbReference>
<evidence type="ECO:0000259" key="2">
    <source>
        <dbReference type="SMART" id="SM00587"/>
    </source>
</evidence>
<evidence type="ECO:0000313" key="3">
    <source>
        <dbReference type="EMBL" id="KAH0813061.1"/>
    </source>
</evidence>
<feature type="domain" description="CHK kinase-like" evidence="2">
    <location>
        <begin position="260"/>
        <end position="450"/>
    </location>
</feature>
<dbReference type="InterPro" id="IPR011009">
    <property type="entry name" value="Kinase-like_dom_sf"/>
</dbReference>
<name>A0A8J6HEG6_TENMO</name>